<sequence>MNETIPAWESFQGRPRPHKGMKVKLYKNLNRQRRFSVVAMEGEHKGKVLGYSPAVQVRSVEMKVSEAGRQTVIRKGVRNVHAHCICLVEDLASELPSDVNTEKAKHITYQPFLRGHFWDRDHPEQPIWKLDSAWAYGPDLICPA</sequence>
<proteinExistence type="predicted"/>
<dbReference type="Proteomes" id="UP000387223">
    <property type="component" value="Unassembled WGS sequence"/>
</dbReference>
<dbReference type="Pfam" id="PF25735">
    <property type="entry name" value="Phage_L5_gp82"/>
    <property type="match status" value="1"/>
</dbReference>
<accession>A0A5M3Q3K4</accession>
<evidence type="ECO:0000313" key="1">
    <source>
        <dbReference type="EMBL" id="GBO89230.1"/>
    </source>
</evidence>
<dbReference type="EMBL" id="BGZI01000020">
    <property type="protein sequence ID" value="GBO89230.1"/>
    <property type="molecule type" value="Genomic_DNA"/>
</dbReference>
<protein>
    <submittedName>
        <fullName evidence="1">Uncharacterized protein</fullName>
    </submittedName>
</protein>
<comment type="caution">
    <text evidence="1">The sequence shown here is derived from an EMBL/GenBank/DDBJ whole genome shotgun (WGS) entry which is preliminary data.</text>
</comment>
<reference evidence="1 2" key="1">
    <citation type="journal article" date="2019" name="J. Gen. Appl. Microbiol.">
        <title>Aerobic degradation of cis-dichloroethene by the marine bacterium Marinobacter salsuginis strain 5N-3.</title>
        <authorList>
            <person name="Inoue Y."/>
            <person name="Fukunaga Y."/>
            <person name="Katsumata H."/>
            <person name="Ohji S."/>
            <person name="Hosoyama A."/>
            <person name="Mori K."/>
            <person name="Ando K."/>
        </authorList>
    </citation>
    <scope>NUCLEOTIDE SEQUENCE [LARGE SCALE GENOMIC DNA]</scope>
    <source>
        <strain evidence="1 2">NBRC 109114</strain>
    </source>
</reference>
<evidence type="ECO:0000313" key="2">
    <source>
        <dbReference type="Proteomes" id="UP000387223"/>
    </source>
</evidence>
<dbReference type="RefSeq" id="WP_136630301.1">
    <property type="nucleotide sequence ID" value="NZ_BGZI01000020.1"/>
</dbReference>
<organism evidence="1 2">
    <name type="scientific">Marinobacter salsuginis</name>
    <dbReference type="NCBI Taxonomy" id="418719"/>
    <lineage>
        <taxon>Bacteria</taxon>
        <taxon>Pseudomonadati</taxon>
        <taxon>Pseudomonadota</taxon>
        <taxon>Gammaproteobacteria</taxon>
        <taxon>Pseudomonadales</taxon>
        <taxon>Marinobacteraceae</taxon>
        <taxon>Marinobacter</taxon>
    </lineage>
</organism>
<gene>
    <name evidence="1" type="ORF">MSSD14B_28980</name>
</gene>
<name>A0A5M3Q3K4_9GAMM</name>
<dbReference type="AlphaFoldDB" id="A0A5M3Q3K4"/>
<dbReference type="InterPro" id="IPR058002">
    <property type="entry name" value="Gp82"/>
</dbReference>